<sequence>MDDAAVIKEITAWYDYNRLEQYEPYPKQYAFHEAGRHHRERLLMKGNQVGGTMCGAAELACHVTGRYPDWWPGMVYDHPVKCWVASESTTKTREIMQMHLLGTEILTVGHPSMGQGMIPRDTIAGVTKKQAGVRNVADQVFINHKSGGTSVVTFKEYEQGWEKFTGDKIHLFWPDEEPKEEKTYFEGVTRTQSHVDGRTMMTFTPLRGRTPIVKSFLDDAEDKRNKHVTNMTIWDAVDGIWPAGTPWAGEEWKGHYTRSHAQHVVDAYPDHLRKTKELGIPLMGDSMVFPFDFDEIMITAFDIPRHWARIAGCDFGMGHPAAGAWLAHDTDTDTVYLP</sequence>
<dbReference type="Pfam" id="PF03237">
    <property type="entry name" value="Terminase_6N"/>
    <property type="match status" value="1"/>
</dbReference>
<gene>
    <name evidence="1" type="ORF">LCGC14_1552880</name>
</gene>
<name>A0A0F9IPW2_9ZZZZ</name>
<proteinExistence type="predicted"/>
<feature type="non-terminal residue" evidence="1">
    <location>
        <position position="338"/>
    </location>
</feature>
<dbReference type="Gene3D" id="3.30.420.280">
    <property type="match status" value="1"/>
</dbReference>
<protein>
    <submittedName>
        <fullName evidence="1">Uncharacterized protein</fullName>
    </submittedName>
</protein>
<organism evidence="1">
    <name type="scientific">marine sediment metagenome</name>
    <dbReference type="NCBI Taxonomy" id="412755"/>
    <lineage>
        <taxon>unclassified sequences</taxon>
        <taxon>metagenomes</taxon>
        <taxon>ecological metagenomes</taxon>
    </lineage>
</organism>
<comment type="caution">
    <text evidence="1">The sequence shown here is derived from an EMBL/GenBank/DDBJ whole genome shotgun (WGS) entry which is preliminary data.</text>
</comment>
<evidence type="ECO:0000313" key="1">
    <source>
        <dbReference type="EMBL" id="KKM55208.1"/>
    </source>
</evidence>
<dbReference type="AlphaFoldDB" id="A0A0F9IPW2"/>
<accession>A0A0F9IPW2</accession>
<dbReference type="EMBL" id="LAZR01011891">
    <property type="protein sequence ID" value="KKM55208.1"/>
    <property type="molecule type" value="Genomic_DNA"/>
</dbReference>
<reference evidence="1" key="1">
    <citation type="journal article" date="2015" name="Nature">
        <title>Complex archaea that bridge the gap between prokaryotes and eukaryotes.</title>
        <authorList>
            <person name="Spang A."/>
            <person name="Saw J.H."/>
            <person name="Jorgensen S.L."/>
            <person name="Zaremba-Niedzwiedzka K."/>
            <person name="Martijn J."/>
            <person name="Lind A.E."/>
            <person name="van Eijk R."/>
            <person name="Schleper C."/>
            <person name="Guy L."/>
            <person name="Ettema T.J."/>
        </authorList>
    </citation>
    <scope>NUCLEOTIDE SEQUENCE</scope>
</reference>